<proteinExistence type="predicted"/>
<dbReference type="InterPro" id="IPR025402">
    <property type="entry name" value="DMP19_C"/>
</dbReference>
<reference evidence="3" key="1">
    <citation type="submission" date="2016-10" db="EMBL/GenBank/DDBJ databases">
        <authorList>
            <person name="Varghese N."/>
            <person name="Submissions S."/>
        </authorList>
    </citation>
    <scope>NUCLEOTIDE SEQUENCE [LARGE SCALE GENOMIC DNA]</scope>
    <source>
        <strain evidence="3">DSM 527</strain>
    </source>
</reference>
<dbReference type="Gene3D" id="1.20.1420.60">
    <property type="match status" value="1"/>
</dbReference>
<organism evidence="2 3">
    <name type="scientific">Chitinophaga filiformis</name>
    <name type="common">Myxococcus filiformis</name>
    <name type="synonym">Flexibacter filiformis</name>
    <dbReference type="NCBI Taxonomy" id="104663"/>
    <lineage>
        <taxon>Bacteria</taxon>
        <taxon>Pseudomonadati</taxon>
        <taxon>Bacteroidota</taxon>
        <taxon>Chitinophagia</taxon>
        <taxon>Chitinophagales</taxon>
        <taxon>Chitinophagaceae</taxon>
        <taxon>Chitinophaga</taxon>
    </lineage>
</organism>
<name>A0A1G7S6T4_CHIFI</name>
<sequence>MLLFNGETDNGGVYQFFFNRPEFSFAVLESFRELQLESLAGDYAACLDELMNTTDSYNNRKRTFNDEGNSWEQRWEAFREGYGEMKSAAKIEAYFYDDGFKMALYKTTVEYIDKNISLFVKQ</sequence>
<dbReference type="Pfam" id="PF14300">
    <property type="entry name" value="DMP19"/>
    <property type="match status" value="1"/>
</dbReference>
<evidence type="ECO:0000313" key="2">
    <source>
        <dbReference type="EMBL" id="SDG18654.1"/>
    </source>
</evidence>
<dbReference type="EMBL" id="FNBN01000003">
    <property type="protein sequence ID" value="SDG18654.1"/>
    <property type="molecule type" value="Genomic_DNA"/>
</dbReference>
<evidence type="ECO:0000313" key="3">
    <source>
        <dbReference type="Proteomes" id="UP000199045"/>
    </source>
</evidence>
<protein>
    <recommendedName>
        <fullName evidence="1">DNA mimic protein DMP19 C-terminal domain-containing protein</fullName>
    </recommendedName>
</protein>
<feature type="domain" description="DNA mimic protein DMP19 C-terminal" evidence="1">
    <location>
        <begin position="3"/>
        <end position="114"/>
    </location>
</feature>
<evidence type="ECO:0000259" key="1">
    <source>
        <dbReference type="Pfam" id="PF14300"/>
    </source>
</evidence>
<gene>
    <name evidence="2" type="ORF">SAMN04488121_103757</name>
</gene>
<dbReference type="STRING" id="104663.SAMN04488121_103757"/>
<dbReference type="Proteomes" id="UP000199045">
    <property type="component" value="Unassembled WGS sequence"/>
</dbReference>
<accession>A0A1G7S6T4</accession>
<dbReference type="AlphaFoldDB" id="A0A1G7S6T4"/>